<dbReference type="EMBL" id="VSRR010118067">
    <property type="protein sequence ID" value="MPC99368.1"/>
    <property type="molecule type" value="Genomic_DNA"/>
</dbReference>
<accession>A0A5B7K2K7</accession>
<keyword evidence="3" id="KW-1185">Reference proteome</keyword>
<feature type="compositionally biased region" description="Polar residues" evidence="1">
    <location>
        <begin position="76"/>
        <end position="86"/>
    </location>
</feature>
<evidence type="ECO:0000256" key="1">
    <source>
        <dbReference type="SAM" id="MobiDB-lite"/>
    </source>
</evidence>
<feature type="compositionally biased region" description="Basic and acidic residues" evidence="1">
    <location>
        <begin position="89"/>
        <end position="101"/>
    </location>
</feature>
<feature type="region of interest" description="Disordered" evidence="1">
    <location>
        <begin position="1"/>
        <end position="53"/>
    </location>
</feature>
<protein>
    <submittedName>
        <fullName evidence="2">Uncharacterized protein</fullName>
    </submittedName>
</protein>
<dbReference type="AlphaFoldDB" id="A0A5B7K2K7"/>
<reference evidence="2 3" key="1">
    <citation type="submission" date="2019-05" db="EMBL/GenBank/DDBJ databases">
        <title>Another draft genome of Portunus trituberculatus and its Hox gene families provides insights of decapod evolution.</title>
        <authorList>
            <person name="Jeong J.-H."/>
            <person name="Song I."/>
            <person name="Kim S."/>
            <person name="Choi T."/>
            <person name="Kim D."/>
            <person name="Ryu S."/>
            <person name="Kim W."/>
        </authorList>
    </citation>
    <scope>NUCLEOTIDE SEQUENCE [LARGE SCALE GENOMIC DNA]</scope>
    <source>
        <tissue evidence="2">Muscle</tissue>
    </source>
</reference>
<name>A0A5B7K2K7_PORTR</name>
<proteinExistence type="predicted"/>
<evidence type="ECO:0000313" key="3">
    <source>
        <dbReference type="Proteomes" id="UP000324222"/>
    </source>
</evidence>
<gene>
    <name evidence="2" type="ORF">E2C01_094778</name>
</gene>
<dbReference type="Proteomes" id="UP000324222">
    <property type="component" value="Unassembled WGS sequence"/>
</dbReference>
<evidence type="ECO:0000313" key="2">
    <source>
        <dbReference type="EMBL" id="MPC99368.1"/>
    </source>
</evidence>
<feature type="region of interest" description="Disordered" evidence="1">
    <location>
        <begin position="76"/>
        <end position="101"/>
    </location>
</feature>
<sequence length="101" mass="10842">MEEVEGLRAFLRRPGEGSGKATPVQLVPRGRRGTRGGGGGAPPETSHYSGPHKECDHAAATGTHAIDYLTPRVERPTNTAAATSTRRLLKQEPGHLFEEDE</sequence>
<comment type="caution">
    <text evidence="2">The sequence shown here is derived from an EMBL/GenBank/DDBJ whole genome shotgun (WGS) entry which is preliminary data.</text>
</comment>
<organism evidence="2 3">
    <name type="scientific">Portunus trituberculatus</name>
    <name type="common">Swimming crab</name>
    <name type="synonym">Neptunus trituberculatus</name>
    <dbReference type="NCBI Taxonomy" id="210409"/>
    <lineage>
        <taxon>Eukaryota</taxon>
        <taxon>Metazoa</taxon>
        <taxon>Ecdysozoa</taxon>
        <taxon>Arthropoda</taxon>
        <taxon>Crustacea</taxon>
        <taxon>Multicrustacea</taxon>
        <taxon>Malacostraca</taxon>
        <taxon>Eumalacostraca</taxon>
        <taxon>Eucarida</taxon>
        <taxon>Decapoda</taxon>
        <taxon>Pleocyemata</taxon>
        <taxon>Brachyura</taxon>
        <taxon>Eubrachyura</taxon>
        <taxon>Portunoidea</taxon>
        <taxon>Portunidae</taxon>
        <taxon>Portuninae</taxon>
        <taxon>Portunus</taxon>
    </lineage>
</organism>